<dbReference type="InterPro" id="IPR023198">
    <property type="entry name" value="PGP-like_dom2"/>
</dbReference>
<dbReference type="STRING" id="442899.SAMN05720591_101153"/>
<accession>A0A511WWU2</accession>
<gene>
    <name evidence="5" type="ORF">HAL01_00590</name>
</gene>
<dbReference type="PRINTS" id="PR00413">
    <property type="entry name" value="HADHALOGNASE"/>
</dbReference>
<evidence type="ECO:0000313" key="6">
    <source>
        <dbReference type="Proteomes" id="UP000321400"/>
    </source>
</evidence>
<dbReference type="EMBL" id="BJYE01000001">
    <property type="protein sequence ID" value="GEN55595.1"/>
    <property type="molecule type" value="Genomic_DNA"/>
</dbReference>
<dbReference type="InterPro" id="IPR041492">
    <property type="entry name" value="HAD_2"/>
</dbReference>
<comment type="caution">
    <text evidence="5">The sequence shown here is derived from an EMBL/GenBank/DDBJ whole genome shotgun (WGS) entry which is preliminary data.</text>
</comment>
<evidence type="ECO:0000256" key="4">
    <source>
        <dbReference type="ARBA" id="ARBA00022842"/>
    </source>
</evidence>
<dbReference type="SFLD" id="SFLDS00003">
    <property type="entry name" value="Haloacid_Dehalogenase"/>
    <property type="match status" value="1"/>
</dbReference>
<dbReference type="SFLD" id="SFLDG01129">
    <property type="entry name" value="C1.5:_HAD__Beta-PGM__Phosphata"/>
    <property type="match status" value="1"/>
</dbReference>
<dbReference type="Gene3D" id="3.40.50.1000">
    <property type="entry name" value="HAD superfamily/HAD-like"/>
    <property type="match status" value="1"/>
</dbReference>
<proteinExistence type="predicted"/>
<sequence length="235" mass="27418">MTTIIFDVDDTLYDQALSFHHTFKQLINDNYSYEDIDQIYRTSRKYSEELFDQSERGEITVLDWQLGRIKYALKDFDIPIDNDLAKTFDEHYKKAQSDITLFPELEALLDYLSTKNVTLAILTNGEVTHQSMKIKQLKLEKWIPKENIFISGAYGMAKPNPEIFHIIEEKLPTKPESTIYVGDSFEKDIVGAKHVGWQAVWMNHRRRQSNTTGTLKADEEVFSAQALLDYFSQRF</sequence>
<dbReference type="GO" id="GO:0046872">
    <property type="term" value="F:metal ion binding"/>
    <property type="evidence" value="ECO:0007669"/>
    <property type="project" value="UniProtKB-KW"/>
</dbReference>
<reference evidence="5 6" key="1">
    <citation type="submission" date="2019-07" db="EMBL/GenBank/DDBJ databases">
        <title>Whole genome shotgun sequence of Halolactibacillus alkaliphilus NBRC 103919.</title>
        <authorList>
            <person name="Hosoyama A."/>
            <person name="Uohara A."/>
            <person name="Ohji S."/>
            <person name="Ichikawa N."/>
        </authorList>
    </citation>
    <scope>NUCLEOTIDE SEQUENCE [LARGE SCALE GENOMIC DNA]</scope>
    <source>
        <strain evidence="5 6">NBRC 103919</strain>
    </source>
</reference>
<dbReference type="OrthoDB" id="25198at2"/>
<dbReference type="InterPro" id="IPR006439">
    <property type="entry name" value="HAD-SF_hydro_IA"/>
</dbReference>
<dbReference type="GO" id="GO:0044281">
    <property type="term" value="P:small molecule metabolic process"/>
    <property type="evidence" value="ECO:0007669"/>
    <property type="project" value="UniProtKB-ARBA"/>
</dbReference>
<dbReference type="GO" id="GO:0016791">
    <property type="term" value="F:phosphatase activity"/>
    <property type="evidence" value="ECO:0007669"/>
    <property type="project" value="TreeGrafter"/>
</dbReference>
<evidence type="ECO:0000256" key="1">
    <source>
        <dbReference type="ARBA" id="ARBA00001946"/>
    </source>
</evidence>
<keyword evidence="2" id="KW-0479">Metal-binding</keyword>
<evidence type="ECO:0000313" key="5">
    <source>
        <dbReference type="EMBL" id="GEN55595.1"/>
    </source>
</evidence>
<dbReference type="Pfam" id="PF13419">
    <property type="entry name" value="HAD_2"/>
    <property type="match status" value="1"/>
</dbReference>
<evidence type="ECO:0000256" key="3">
    <source>
        <dbReference type="ARBA" id="ARBA00022801"/>
    </source>
</evidence>
<dbReference type="RefSeq" id="WP_089799197.1">
    <property type="nucleotide sequence ID" value="NZ_BJYE01000001.1"/>
</dbReference>
<keyword evidence="6" id="KW-1185">Reference proteome</keyword>
<evidence type="ECO:0000256" key="2">
    <source>
        <dbReference type="ARBA" id="ARBA00022723"/>
    </source>
</evidence>
<dbReference type="InterPro" id="IPR036412">
    <property type="entry name" value="HAD-like_sf"/>
</dbReference>
<comment type="cofactor">
    <cofactor evidence="1">
        <name>Mg(2+)</name>
        <dbReference type="ChEBI" id="CHEBI:18420"/>
    </cofactor>
</comment>
<dbReference type="NCBIfam" id="TIGR01549">
    <property type="entry name" value="HAD-SF-IA-v1"/>
    <property type="match status" value="1"/>
</dbReference>
<dbReference type="PANTHER" id="PTHR46470">
    <property type="entry name" value="N-ACYLNEURAMINATE-9-PHOSPHATASE"/>
    <property type="match status" value="1"/>
</dbReference>
<dbReference type="Gene3D" id="1.10.150.240">
    <property type="entry name" value="Putative phosphatase, domain 2"/>
    <property type="match status" value="1"/>
</dbReference>
<dbReference type="SUPFAM" id="SSF56784">
    <property type="entry name" value="HAD-like"/>
    <property type="match status" value="1"/>
</dbReference>
<keyword evidence="4" id="KW-0460">Magnesium</keyword>
<dbReference type="PANTHER" id="PTHR46470:SF2">
    <property type="entry name" value="GLYCERALDEHYDE 3-PHOSPHATE PHOSPHATASE"/>
    <property type="match status" value="1"/>
</dbReference>
<organism evidence="5 6">
    <name type="scientific">Halolactibacillus alkaliphilus</name>
    <dbReference type="NCBI Taxonomy" id="442899"/>
    <lineage>
        <taxon>Bacteria</taxon>
        <taxon>Bacillati</taxon>
        <taxon>Bacillota</taxon>
        <taxon>Bacilli</taxon>
        <taxon>Bacillales</taxon>
        <taxon>Bacillaceae</taxon>
        <taxon>Halolactibacillus</taxon>
    </lineage>
</organism>
<dbReference type="InterPro" id="IPR051400">
    <property type="entry name" value="HAD-like_hydrolase"/>
</dbReference>
<keyword evidence="3 5" id="KW-0378">Hydrolase</keyword>
<protein>
    <submittedName>
        <fullName evidence="5">Hydrolase</fullName>
    </submittedName>
</protein>
<dbReference type="AlphaFoldDB" id="A0A511WWU2"/>
<name>A0A511WWU2_9BACI</name>
<dbReference type="Proteomes" id="UP000321400">
    <property type="component" value="Unassembled WGS sequence"/>
</dbReference>
<dbReference type="InterPro" id="IPR023214">
    <property type="entry name" value="HAD_sf"/>
</dbReference>